<keyword evidence="4 5" id="KW-0472">Membrane</keyword>
<dbReference type="Pfam" id="PF10242">
    <property type="entry name" value="L_HMGIC_fpl"/>
    <property type="match status" value="1"/>
</dbReference>
<dbReference type="PaxDb" id="121845-A0A3Q0J0D9"/>
<feature type="transmembrane region" description="Helical" evidence="5">
    <location>
        <begin position="152"/>
        <end position="175"/>
    </location>
</feature>
<dbReference type="KEGG" id="dci:103512745"/>
<dbReference type="STRING" id="121845.A0A3Q0J0D9"/>
<keyword evidence="6" id="KW-1185">Reference proteome</keyword>
<reference evidence="7" key="1">
    <citation type="submission" date="2025-08" db="UniProtKB">
        <authorList>
            <consortium name="RefSeq"/>
        </authorList>
    </citation>
    <scope>IDENTIFICATION</scope>
</reference>
<sequence>MGFVVITGRSILWTFLSLVATLCMLTAVLSAKWIIGPHMMQGNARYQFEYVRPDYTRYRSSPGLIQGVGPFEYDNTPGMYPSIGIYNKCSVINGYNICSSFAAQGIFTNSSTFPTMWKISLVLYIIGLIILGVSLLGALLSFCNQTLFDRNIFSLSGSAQLIAGGLFVLAILSYASGFGATRMQSFCGPDAGFFSIGDCTFGWAFYTSLFGLILTFVSSFISLKIHPTKTKDTNLKQVDPDKGQKGETIV</sequence>
<name>A0A3Q0J0D9_DIACI</name>
<dbReference type="RefSeq" id="XP_026681942.1">
    <property type="nucleotide sequence ID" value="XM_026826141.1"/>
</dbReference>
<accession>A0A3Q0J0D9</accession>
<organism evidence="6 7">
    <name type="scientific">Diaphorina citri</name>
    <name type="common">Asian citrus psyllid</name>
    <dbReference type="NCBI Taxonomy" id="121845"/>
    <lineage>
        <taxon>Eukaryota</taxon>
        <taxon>Metazoa</taxon>
        <taxon>Ecdysozoa</taxon>
        <taxon>Arthropoda</taxon>
        <taxon>Hexapoda</taxon>
        <taxon>Insecta</taxon>
        <taxon>Pterygota</taxon>
        <taxon>Neoptera</taxon>
        <taxon>Paraneoptera</taxon>
        <taxon>Hemiptera</taxon>
        <taxon>Sternorrhyncha</taxon>
        <taxon>Psylloidea</taxon>
        <taxon>Psyllidae</taxon>
        <taxon>Diaphorininae</taxon>
        <taxon>Diaphorina</taxon>
    </lineage>
</organism>
<comment type="subcellular location">
    <subcellularLocation>
        <location evidence="1">Membrane</location>
        <topology evidence="1">Multi-pass membrane protein</topology>
    </subcellularLocation>
</comment>
<dbReference type="PANTHER" id="PTHR12489:SF19">
    <property type="entry name" value="LHFPL TETRASPAN SUBFAMILY MEMBER 2 PROTEIN"/>
    <property type="match status" value="1"/>
</dbReference>
<feature type="transmembrane region" description="Helical" evidence="5">
    <location>
        <begin position="12"/>
        <end position="35"/>
    </location>
</feature>
<dbReference type="AlphaFoldDB" id="A0A3Q0J0D9"/>
<evidence type="ECO:0000256" key="1">
    <source>
        <dbReference type="ARBA" id="ARBA00004141"/>
    </source>
</evidence>
<evidence type="ECO:0000256" key="5">
    <source>
        <dbReference type="SAM" id="Phobius"/>
    </source>
</evidence>
<keyword evidence="3 5" id="KW-1133">Transmembrane helix</keyword>
<dbReference type="InterPro" id="IPR019372">
    <property type="entry name" value="LHFPL"/>
</dbReference>
<evidence type="ECO:0000313" key="7">
    <source>
        <dbReference type="RefSeq" id="XP_026681942.1"/>
    </source>
</evidence>
<dbReference type="GO" id="GO:0016020">
    <property type="term" value="C:membrane"/>
    <property type="evidence" value="ECO:0007669"/>
    <property type="project" value="UniProtKB-SubCell"/>
</dbReference>
<dbReference type="Proteomes" id="UP000079169">
    <property type="component" value="Unplaced"/>
</dbReference>
<feature type="transmembrane region" description="Helical" evidence="5">
    <location>
        <begin position="203"/>
        <end position="223"/>
    </location>
</feature>
<evidence type="ECO:0000256" key="3">
    <source>
        <dbReference type="ARBA" id="ARBA00022989"/>
    </source>
</evidence>
<dbReference type="PANTHER" id="PTHR12489">
    <property type="entry name" value="LIPOMA HMGIC FUSION PARTNER-LIKE PROTEIN"/>
    <property type="match status" value="1"/>
</dbReference>
<evidence type="ECO:0000256" key="2">
    <source>
        <dbReference type="ARBA" id="ARBA00022692"/>
    </source>
</evidence>
<dbReference type="Gene3D" id="1.20.140.150">
    <property type="match status" value="1"/>
</dbReference>
<evidence type="ECO:0000313" key="6">
    <source>
        <dbReference type="Proteomes" id="UP000079169"/>
    </source>
</evidence>
<dbReference type="GeneID" id="103512745"/>
<protein>
    <submittedName>
        <fullName evidence="7">LHFPL tetraspan subfamily member 2 protein isoform X1</fullName>
    </submittedName>
</protein>
<keyword evidence="2 5" id="KW-0812">Transmembrane</keyword>
<proteinExistence type="predicted"/>
<gene>
    <name evidence="7" type="primary">LOC103512745</name>
</gene>
<dbReference type="OrthoDB" id="10048434at2759"/>
<evidence type="ECO:0000256" key="4">
    <source>
        <dbReference type="ARBA" id="ARBA00023136"/>
    </source>
</evidence>
<feature type="transmembrane region" description="Helical" evidence="5">
    <location>
        <begin position="121"/>
        <end position="140"/>
    </location>
</feature>